<sequence length="122" mass="13291">MEKFMDLTNKVALVTGASRGIGREIALTLAKAGSNVVVNYSKSEKQAKELVDKLNFLGSKAIAIRADVHAEDQVIEMINKIVLEFKTIDILVNNAGITKDSLIARMSISDWEDVLNVCLKGA</sequence>
<dbReference type="AlphaFoldDB" id="X0ZUA4"/>
<dbReference type="PRINTS" id="PR00081">
    <property type="entry name" value="GDHRDH"/>
</dbReference>
<evidence type="ECO:0000313" key="2">
    <source>
        <dbReference type="EMBL" id="GAG73385.1"/>
    </source>
</evidence>
<dbReference type="InterPro" id="IPR050259">
    <property type="entry name" value="SDR"/>
</dbReference>
<gene>
    <name evidence="2" type="ORF">S01H4_02473</name>
</gene>
<protein>
    <submittedName>
        <fullName evidence="2">Uncharacterized protein</fullName>
    </submittedName>
</protein>
<reference evidence="2" key="1">
    <citation type="journal article" date="2014" name="Front. Microbiol.">
        <title>High frequency of phylogenetically diverse reductive dehalogenase-homologous genes in deep subseafloor sedimentary metagenomes.</title>
        <authorList>
            <person name="Kawai M."/>
            <person name="Futagami T."/>
            <person name="Toyoda A."/>
            <person name="Takaki Y."/>
            <person name="Nishi S."/>
            <person name="Hori S."/>
            <person name="Arai W."/>
            <person name="Tsubouchi T."/>
            <person name="Morono Y."/>
            <person name="Uchiyama I."/>
            <person name="Ito T."/>
            <person name="Fujiyama A."/>
            <person name="Inagaki F."/>
            <person name="Takami H."/>
        </authorList>
    </citation>
    <scope>NUCLEOTIDE SEQUENCE</scope>
    <source>
        <strain evidence="2">Expedition CK06-06</strain>
    </source>
</reference>
<name>X0ZUA4_9ZZZZ</name>
<dbReference type="InterPro" id="IPR036291">
    <property type="entry name" value="NAD(P)-bd_dom_sf"/>
</dbReference>
<dbReference type="Gene3D" id="3.40.50.720">
    <property type="entry name" value="NAD(P)-binding Rossmann-like Domain"/>
    <property type="match status" value="1"/>
</dbReference>
<dbReference type="InterPro" id="IPR002347">
    <property type="entry name" value="SDR_fam"/>
</dbReference>
<dbReference type="PANTHER" id="PTHR42879">
    <property type="entry name" value="3-OXOACYL-(ACYL-CARRIER-PROTEIN) REDUCTASE"/>
    <property type="match status" value="1"/>
</dbReference>
<accession>X0ZUA4</accession>
<evidence type="ECO:0000256" key="1">
    <source>
        <dbReference type="ARBA" id="ARBA00006484"/>
    </source>
</evidence>
<organism evidence="2">
    <name type="scientific">marine sediment metagenome</name>
    <dbReference type="NCBI Taxonomy" id="412755"/>
    <lineage>
        <taxon>unclassified sequences</taxon>
        <taxon>metagenomes</taxon>
        <taxon>ecological metagenomes</taxon>
    </lineage>
</organism>
<feature type="non-terminal residue" evidence="2">
    <location>
        <position position="122"/>
    </location>
</feature>
<comment type="caution">
    <text evidence="2">The sequence shown here is derived from an EMBL/GenBank/DDBJ whole genome shotgun (WGS) entry which is preliminary data.</text>
</comment>
<comment type="similarity">
    <text evidence="1">Belongs to the short-chain dehydrogenases/reductases (SDR) family.</text>
</comment>
<proteinExistence type="inferred from homology"/>
<dbReference type="EMBL" id="BART01000540">
    <property type="protein sequence ID" value="GAG73385.1"/>
    <property type="molecule type" value="Genomic_DNA"/>
</dbReference>
<dbReference type="SUPFAM" id="SSF51735">
    <property type="entry name" value="NAD(P)-binding Rossmann-fold domains"/>
    <property type="match status" value="1"/>
</dbReference>
<dbReference type="Pfam" id="PF00106">
    <property type="entry name" value="adh_short"/>
    <property type="match status" value="1"/>
</dbReference>
<dbReference type="PANTHER" id="PTHR42879:SF2">
    <property type="entry name" value="3-OXOACYL-[ACYL-CARRIER-PROTEIN] REDUCTASE FABG"/>
    <property type="match status" value="1"/>
</dbReference>